<dbReference type="GO" id="GO:0043138">
    <property type="term" value="F:3'-5' DNA helicase activity"/>
    <property type="evidence" value="ECO:0007669"/>
    <property type="project" value="UniProtKB-EC"/>
</dbReference>
<dbReference type="PROSITE" id="PS51192">
    <property type="entry name" value="HELICASE_ATP_BIND_1"/>
    <property type="match status" value="1"/>
</dbReference>
<keyword evidence="4" id="KW-0238">DNA-binding</keyword>
<dbReference type="PANTHER" id="PTHR13710">
    <property type="entry name" value="DNA HELICASE RECQ FAMILY MEMBER"/>
    <property type="match status" value="1"/>
</dbReference>
<feature type="compositionally biased region" description="Polar residues" evidence="9">
    <location>
        <begin position="151"/>
        <end position="160"/>
    </location>
</feature>
<dbReference type="InterPro" id="IPR027417">
    <property type="entry name" value="P-loop_NTPase"/>
</dbReference>
<dbReference type="STRING" id="1890364.A0A2P6NF95"/>
<feature type="non-terminal residue" evidence="11">
    <location>
        <position position="649"/>
    </location>
</feature>
<dbReference type="InterPro" id="IPR011545">
    <property type="entry name" value="DEAD/DEAH_box_helicase_dom"/>
</dbReference>
<keyword evidence="5" id="KW-0413">Isomerase</keyword>
<feature type="coiled-coil region" evidence="8">
    <location>
        <begin position="249"/>
        <end position="290"/>
    </location>
</feature>
<dbReference type="SUPFAM" id="SSF52540">
    <property type="entry name" value="P-loop containing nucleoside triphosphate hydrolases"/>
    <property type="match status" value="2"/>
</dbReference>
<evidence type="ECO:0000313" key="11">
    <source>
        <dbReference type="EMBL" id="PRP82627.1"/>
    </source>
</evidence>
<evidence type="ECO:0000256" key="8">
    <source>
        <dbReference type="SAM" id="Coils"/>
    </source>
</evidence>
<evidence type="ECO:0000256" key="6">
    <source>
        <dbReference type="ARBA" id="ARBA00034617"/>
    </source>
</evidence>
<dbReference type="GO" id="GO:0009378">
    <property type="term" value="F:four-way junction helicase activity"/>
    <property type="evidence" value="ECO:0007669"/>
    <property type="project" value="TreeGrafter"/>
</dbReference>
<dbReference type="SMART" id="SM00487">
    <property type="entry name" value="DEXDc"/>
    <property type="match status" value="1"/>
</dbReference>
<dbReference type="FunFam" id="3.40.50.300:FF:001544">
    <property type="entry name" value="ATP-dependent DNA helicase"/>
    <property type="match status" value="1"/>
</dbReference>
<comment type="similarity">
    <text evidence="1">Belongs to the helicase family. RecQ subfamily.</text>
</comment>
<dbReference type="AlphaFoldDB" id="A0A2P6NF95"/>
<dbReference type="GO" id="GO:0003677">
    <property type="term" value="F:DNA binding"/>
    <property type="evidence" value="ECO:0007669"/>
    <property type="project" value="UniProtKB-KW"/>
</dbReference>
<dbReference type="GO" id="GO:0005694">
    <property type="term" value="C:chromosome"/>
    <property type="evidence" value="ECO:0007669"/>
    <property type="project" value="TreeGrafter"/>
</dbReference>
<dbReference type="Pfam" id="PF00270">
    <property type="entry name" value="DEAD"/>
    <property type="match status" value="1"/>
</dbReference>
<reference evidence="11 12" key="1">
    <citation type="journal article" date="2018" name="Genome Biol. Evol.">
        <title>Multiple Roots of Fruiting Body Formation in Amoebozoa.</title>
        <authorList>
            <person name="Hillmann F."/>
            <person name="Forbes G."/>
            <person name="Novohradska S."/>
            <person name="Ferling I."/>
            <person name="Riege K."/>
            <person name="Groth M."/>
            <person name="Westermann M."/>
            <person name="Marz M."/>
            <person name="Spaller T."/>
            <person name="Winckler T."/>
            <person name="Schaap P."/>
            <person name="Glockner G."/>
        </authorList>
    </citation>
    <scope>NUCLEOTIDE SEQUENCE [LARGE SCALE GENOMIC DNA]</scope>
    <source>
        <strain evidence="11 12">Jena</strain>
    </source>
</reference>
<dbReference type="PANTHER" id="PTHR13710:SF105">
    <property type="entry name" value="ATP-DEPENDENT DNA HELICASE Q1"/>
    <property type="match status" value="1"/>
</dbReference>
<comment type="catalytic activity">
    <reaction evidence="6">
        <text>Couples ATP hydrolysis with the unwinding of duplex DNA by translocating in the 3'-5' direction.</text>
        <dbReference type="EC" id="5.6.2.4"/>
    </reaction>
</comment>
<dbReference type="EMBL" id="MDYQ01000099">
    <property type="protein sequence ID" value="PRP82627.1"/>
    <property type="molecule type" value="Genomic_DNA"/>
</dbReference>
<feature type="compositionally biased region" description="Basic and acidic residues" evidence="9">
    <location>
        <begin position="230"/>
        <end position="239"/>
    </location>
</feature>
<comment type="caution">
    <text evidence="11">The sequence shown here is derived from an EMBL/GenBank/DDBJ whole genome shotgun (WGS) entry which is preliminary data.</text>
</comment>
<name>A0A2P6NF95_9EUKA</name>
<dbReference type="GO" id="GO:0000724">
    <property type="term" value="P:double-strand break repair via homologous recombination"/>
    <property type="evidence" value="ECO:0007669"/>
    <property type="project" value="TreeGrafter"/>
</dbReference>
<feature type="region of interest" description="Disordered" evidence="9">
    <location>
        <begin position="144"/>
        <end position="239"/>
    </location>
</feature>
<organism evidence="11 12">
    <name type="scientific">Planoprotostelium fungivorum</name>
    <dbReference type="NCBI Taxonomy" id="1890364"/>
    <lineage>
        <taxon>Eukaryota</taxon>
        <taxon>Amoebozoa</taxon>
        <taxon>Evosea</taxon>
        <taxon>Variosea</taxon>
        <taxon>Cavosteliida</taxon>
        <taxon>Cavosteliaceae</taxon>
        <taxon>Planoprotostelium</taxon>
    </lineage>
</organism>
<dbReference type="GO" id="GO:0005737">
    <property type="term" value="C:cytoplasm"/>
    <property type="evidence" value="ECO:0007669"/>
    <property type="project" value="TreeGrafter"/>
</dbReference>
<sequence length="649" mass="73008">MRRTIPGKPPAFVTTFNHRPGQVDHMSLVDLTDDIDNEDALSKPKKSINHFFTNPTSIQSNTVKSGFSTSPRTLGKTLFRGTFTPTTTSRILNMDVHRIDESVASPFSKKFAVKKSLDFGDPSPSKVNVKRSLRTSAAEVPSFSLGDLELSNDSAPSQNEPPRKEAPRKRQKKDFSDDDSSEEIEAFISPPPNRTAQSPDSPDRSLFDEYDHVMDPSIDEYHLHSNGGDHSFRDDHGKEEEDIETVDLTDHTYRELQKVEAELAEAKKELQKAQEKVDDLESVAAGFRLQLDTRRDAELARRYQENGSDDEISILDKAPVITSPPPKRNVPQDPLLSNSNNWKKNFSWSQKVAEVRQRVFGISSWRGYQEEVINATLSKKDVFIIMPTGAGKSLCYQLPGLIEQGITLVISPLLSLIQDQVMSLKALEIEAEMLTSAISKQKAKAIMDDLSSPRPRIKFLYVTPEKISKSKGLMSKLEKLAAKSLISRIAIDEAHCCSQWGHDFRPDYMKLGQLRRQLERVPILALTATATTTVLTDVKKILGLSSDCVFFRSSFNRPNLYVRISFTLVILAPRWTHLVQYEVRPKSSKKEQVTKDICTFINKKYGRRKESGIIYCLSRKECEDVAVELQKAGIRACVYHSSVSAGGRE</sequence>
<keyword evidence="3 11" id="KW-0547">Nucleotide-binding</keyword>
<evidence type="ECO:0000256" key="3">
    <source>
        <dbReference type="ARBA" id="ARBA00022806"/>
    </source>
</evidence>
<evidence type="ECO:0000313" key="12">
    <source>
        <dbReference type="Proteomes" id="UP000241769"/>
    </source>
</evidence>
<dbReference type="Proteomes" id="UP000241769">
    <property type="component" value="Unassembled WGS sequence"/>
</dbReference>
<feature type="compositionally biased region" description="Acidic residues" evidence="9">
    <location>
        <begin position="176"/>
        <end position="185"/>
    </location>
</feature>
<evidence type="ECO:0000256" key="1">
    <source>
        <dbReference type="ARBA" id="ARBA00005446"/>
    </source>
</evidence>
<evidence type="ECO:0000256" key="7">
    <source>
        <dbReference type="ARBA" id="ARBA00034808"/>
    </source>
</evidence>
<feature type="compositionally biased region" description="Basic and acidic residues" evidence="9">
    <location>
        <begin position="201"/>
        <end position="223"/>
    </location>
</feature>
<dbReference type="EC" id="5.6.2.4" evidence="7"/>
<accession>A0A2P6NF95</accession>
<dbReference type="GO" id="GO:0016787">
    <property type="term" value="F:hydrolase activity"/>
    <property type="evidence" value="ECO:0007669"/>
    <property type="project" value="UniProtKB-KW"/>
</dbReference>
<dbReference type="InterPro" id="IPR014001">
    <property type="entry name" value="Helicase_ATP-bd"/>
</dbReference>
<keyword evidence="8" id="KW-0175">Coiled coil</keyword>
<keyword evidence="12" id="KW-1185">Reference proteome</keyword>
<evidence type="ECO:0000256" key="4">
    <source>
        <dbReference type="ARBA" id="ARBA00023125"/>
    </source>
</evidence>
<dbReference type="GO" id="GO:0005524">
    <property type="term" value="F:ATP binding"/>
    <property type="evidence" value="ECO:0007669"/>
    <property type="project" value="InterPro"/>
</dbReference>
<keyword evidence="2" id="KW-0378">Hydrolase</keyword>
<evidence type="ECO:0000256" key="9">
    <source>
        <dbReference type="SAM" id="MobiDB-lite"/>
    </source>
</evidence>
<evidence type="ECO:0000256" key="2">
    <source>
        <dbReference type="ARBA" id="ARBA00022801"/>
    </source>
</evidence>
<keyword evidence="3 11" id="KW-0067">ATP-binding</keyword>
<evidence type="ECO:0000256" key="5">
    <source>
        <dbReference type="ARBA" id="ARBA00023235"/>
    </source>
</evidence>
<feature type="domain" description="Helicase ATP-binding" evidence="10">
    <location>
        <begin position="373"/>
        <end position="548"/>
    </location>
</feature>
<gene>
    <name evidence="11" type="ORF">PROFUN_09738</name>
</gene>
<dbReference type="InParanoid" id="A0A2P6NF95"/>
<dbReference type="NCBIfam" id="TIGR00614">
    <property type="entry name" value="recQ_fam"/>
    <property type="match status" value="1"/>
</dbReference>
<protein>
    <recommendedName>
        <fullName evidence="7">DNA 3'-5' helicase</fullName>
        <ecNumber evidence="7">5.6.2.4</ecNumber>
    </recommendedName>
</protein>
<dbReference type="InterPro" id="IPR004589">
    <property type="entry name" value="DNA_helicase_ATP-dep_RecQ"/>
</dbReference>
<dbReference type="Gene3D" id="3.40.50.300">
    <property type="entry name" value="P-loop containing nucleotide triphosphate hydrolases"/>
    <property type="match status" value="2"/>
</dbReference>
<dbReference type="OrthoDB" id="10261556at2759"/>
<feature type="region of interest" description="Disordered" evidence="9">
    <location>
        <begin position="314"/>
        <end position="336"/>
    </location>
</feature>
<evidence type="ECO:0000259" key="10">
    <source>
        <dbReference type="PROSITE" id="PS51192"/>
    </source>
</evidence>
<proteinExistence type="inferred from homology"/>
<keyword evidence="3 11" id="KW-0347">Helicase</keyword>